<feature type="transmembrane region" description="Helical" evidence="11">
    <location>
        <begin position="265"/>
        <end position="286"/>
    </location>
</feature>
<evidence type="ECO:0000256" key="9">
    <source>
        <dbReference type="ARBA" id="ARBA00023098"/>
    </source>
</evidence>
<dbReference type="InterPro" id="IPR049127">
    <property type="entry name" value="TECR-like_N"/>
</dbReference>
<dbReference type="InterPro" id="IPR000626">
    <property type="entry name" value="Ubiquitin-like_dom"/>
</dbReference>
<dbReference type="Proteomes" id="UP001437256">
    <property type="component" value="Unassembled WGS sequence"/>
</dbReference>
<dbReference type="PROSITE" id="PS50053">
    <property type="entry name" value="UBIQUITIN_2"/>
    <property type="match status" value="1"/>
</dbReference>
<evidence type="ECO:0000256" key="5">
    <source>
        <dbReference type="ARBA" id="ARBA00022692"/>
    </source>
</evidence>
<gene>
    <name evidence="13" type="primary">TSC13</name>
    <name evidence="13" type="ORF">AAF712_000315</name>
</gene>
<dbReference type="PROSITE" id="PS50244">
    <property type="entry name" value="S5A_REDUCTASE"/>
    <property type="match status" value="1"/>
</dbReference>
<evidence type="ECO:0000256" key="7">
    <source>
        <dbReference type="ARBA" id="ARBA00022989"/>
    </source>
</evidence>
<keyword evidence="5 11" id="KW-0812">Transmembrane</keyword>
<keyword evidence="14" id="KW-1185">Reference proteome</keyword>
<accession>A0ABR3AJ05</accession>
<dbReference type="EC" id="1.3.1.93" evidence="13"/>
<dbReference type="PANTHER" id="PTHR10556:SF28">
    <property type="entry name" value="VERY-LONG-CHAIN ENOYL-COA REDUCTASE"/>
    <property type="match status" value="1"/>
</dbReference>
<keyword evidence="8 13" id="KW-0560">Oxidoreductase</keyword>
<keyword evidence="7 11" id="KW-1133">Transmembrane helix</keyword>
<evidence type="ECO:0000256" key="6">
    <source>
        <dbReference type="ARBA" id="ARBA00022824"/>
    </source>
</evidence>
<keyword evidence="6" id="KW-0256">Endoplasmic reticulum</keyword>
<feature type="transmembrane region" description="Helical" evidence="11">
    <location>
        <begin position="236"/>
        <end position="253"/>
    </location>
</feature>
<evidence type="ECO:0000256" key="2">
    <source>
        <dbReference type="ARBA" id="ARBA00004240"/>
    </source>
</evidence>
<dbReference type="Pfam" id="PF21696">
    <property type="entry name" value="TECR_N"/>
    <property type="match status" value="1"/>
</dbReference>
<dbReference type="InterPro" id="IPR039357">
    <property type="entry name" value="SRD5A/TECR"/>
</dbReference>
<comment type="similarity">
    <text evidence="3">Belongs to the steroid 5-alpha reductase family.</text>
</comment>
<evidence type="ECO:0000256" key="11">
    <source>
        <dbReference type="SAM" id="Phobius"/>
    </source>
</evidence>
<name>A0ABR3AJ05_9AGAR</name>
<evidence type="ECO:0000256" key="10">
    <source>
        <dbReference type="ARBA" id="ARBA00023136"/>
    </source>
</evidence>
<feature type="domain" description="Ubiquitin-like" evidence="12">
    <location>
        <begin position="2"/>
        <end position="82"/>
    </location>
</feature>
<evidence type="ECO:0000313" key="13">
    <source>
        <dbReference type="EMBL" id="KAL0072552.1"/>
    </source>
</evidence>
<dbReference type="Gene3D" id="1.20.120.1630">
    <property type="match status" value="1"/>
</dbReference>
<keyword evidence="4" id="KW-0444">Lipid biosynthesis</keyword>
<evidence type="ECO:0000256" key="1">
    <source>
        <dbReference type="ARBA" id="ARBA00004141"/>
    </source>
</evidence>
<dbReference type="PANTHER" id="PTHR10556">
    <property type="entry name" value="3-OXO-5-ALPHA-STEROID 4-DEHYDROGENASE"/>
    <property type="match status" value="1"/>
</dbReference>
<organism evidence="13 14">
    <name type="scientific">Marasmius tenuissimus</name>
    <dbReference type="NCBI Taxonomy" id="585030"/>
    <lineage>
        <taxon>Eukaryota</taxon>
        <taxon>Fungi</taxon>
        <taxon>Dikarya</taxon>
        <taxon>Basidiomycota</taxon>
        <taxon>Agaricomycotina</taxon>
        <taxon>Agaricomycetes</taxon>
        <taxon>Agaricomycetidae</taxon>
        <taxon>Agaricales</taxon>
        <taxon>Marasmiineae</taxon>
        <taxon>Marasmiaceae</taxon>
        <taxon>Marasmius</taxon>
    </lineage>
</organism>
<comment type="subcellular location">
    <subcellularLocation>
        <location evidence="2">Endoplasmic reticulum</location>
    </subcellularLocation>
    <subcellularLocation>
        <location evidence="1">Membrane</location>
        <topology evidence="1">Multi-pass membrane protein</topology>
    </subcellularLocation>
</comment>
<proteinExistence type="inferred from homology"/>
<keyword evidence="9" id="KW-0443">Lipid metabolism</keyword>
<evidence type="ECO:0000256" key="3">
    <source>
        <dbReference type="ARBA" id="ARBA00007742"/>
    </source>
</evidence>
<dbReference type="Gene3D" id="3.10.20.90">
    <property type="entry name" value="Phosphatidylinositol 3-kinase Catalytic Subunit, Chain A, domain 1"/>
    <property type="match status" value="1"/>
</dbReference>
<dbReference type="GO" id="GO:0102758">
    <property type="term" value="F:very-long-chain enoyl-CoA reductase activity"/>
    <property type="evidence" value="ECO:0007669"/>
    <property type="project" value="UniProtKB-EC"/>
</dbReference>
<comment type="caution">
    <text evidence="13">The sequence shown here is derived from an EMBL/GenBank/DDBJ whole genome shotgun (WGS) entry which is preliminary data.</text>
</comment>
<reference evidence="13 14" key="1">
    <citation type="submission" date="2024-05" db="EMBL/GenBank/DDBJ databases">
        <title>A draft genome resource for the thread blight pathogen Marasmius tenuissimus strain MS-2.</title>
        <authorList>
            <person name="Yulfo-Soto G.E."/>
            <person name="Baruah I.K."/>
            <person name="Amoako-Attah I."/>
            <person name="Bukari Y."/>
            <person name="Meinhardt L.W."/>
            <person name="Bailey B.A."/>
            <person name="Cohen S.P."/>
        </authorList>
    </citation>
    <scope>NUCLEOTIDE SEQUENCE [LARGE SCALE GENOMIC DNA]</scope>
    <source>
        <strain evidence="13 14">MS-2</strain>
    </source>
</reference>
<dbReference type="Pfam" id="PF02544">
    <property type="entry name" value="Steroid_dh"/>
    <property type="match status" value="1"/>
</dbReference>
<evidence type="ECO:0000259" key="12">
    <source>
        <dbReference type="PROSITE" id="PS50053"/>
    </source>
</evidence>
<sequence>MATVTVSAAGNRAPSFARSKLPLQIPIQSEDTAEDIKKKIEAKIPQFYTSRQKLTLKSDKKAIADETKLKDIGLANGGELDVKDLGAQIGWRTVYVIEYLGPLIIHPLIYSVPQLFFGREIVHSSLQKFFVTMVSLHFAKRVLESIFVHRFSHGTMPFTNVFKNSGHYWVLSGVFLAYDVYRPSYSANGSYIKGTQKEDETRLWTFASVWALFQLLNLSTHLTLRNLRPAGTKKRAIPYGIWFSLVSCPNYFFESMAWLTLCVMAGSYAAYFFTLVGTAQMLAWALKKHRAYKKEFGKEYPRSRKAMFPFVI</sequence>
<evidence type="ECO:0000313" key="14">
    <source>
        <dbReference type="Proteomes" id="UP001437256"/>
    </source>
</evidence>
<protein>
    <submittedName>
        <fullName evidence="13">Very-long-chain enoyl-CoA reductase</fullName>
        <ecNumber evidence="13">1.3.1.93</ecNumber>
    </submittedName>
</protein>
<evidence type="ECO:0000256" key="8">
    <source>
        <dbReference type="ARBA" id="ARBA00023002"/>
    </source>
</evidence>
<evidence type="ECO:0000256" key="4">
    <source>
        <dbReference type="ARBA" id="ARBA00022516"/>
    </source>
</evidence>
<keyword evidence="10 11" id="KW-0472">Membrane</keyword>
<dbReference type="InterPro" id="IPR001104">
    <property type="entry name" value="3-oxo-5_a-steroid_4-DH_C"/>
</dbReference>
<dbReference type="EMBL" id="JBBXMP010000001">
    <property type="protein sequence ID" value="KAL0072552.1"/>
    <property type="molecule type" value="Genomic_DNA"/>
</dbReference>